<keyword evidence="3 4" id="KW-0501">Molybdenum cofactor biosynthesis</keyword>
<reference evidence="6" key="1">
    <citation type="journal article" date="2022" name="Cell">
        <title>Repeat-based holocentromeres influence genome architecture and karyotype evolution.</title>
        <authorList>
            <person name="Hofstatter P.G."/>
            <person name="Thangavel G."/>
            <person name="Lux T."/>
            <person name="Neumann P."/>
            <person name="Vondrak T."/>
            <person name="Novak P."/>
            <person name="Zhang M."/>
            <person name="Costa L."/>
            <person name="Castellani M."/>
            <person name="Scott A."/>
            <person name="Toegelov H."/>
            <person name="Fuchs J."/>
            <person name="Mata-Sucre Y."/>
            <person name="Dias Y."/>
            <person name="Vanzela A.L.L."/>
            <person name="Huettel B."/>
            <person name="Almeida C.C.S."/>
            <person name="Simkova H."/>
            <person name="Souza G."/>
            <person name="Pedrosa-Harand A."/>
            <person name="Macas J."/>
            <person name="Mayer K.F.X."/>
            <person name="Houben A."/>
            <person name="Marques A."/>
        </authorList>
    </citation>
    <scope>NUCLEOTIDE SEQUENCE</scope>
    <source>
        <strain evidence="6">RhyBre1mFocal</strain>
    </source>
</reference>
<evidence type="ECO:0000313" key="7">
    <source>
        <dbReference type="Proteomes" id="UP001151287"/>
    </source>
</evidence>
<dbReference type="InterPro" id="IPR015421">
    <property type="entry name" value="PyrdxlP-dep_Trfase_major"/>
</dbReference>
<keyword evidence="1 4" id="KW-0808">Transferase</keyword>
<dbReference type="Pfam" id="PF00266">
    <property type="entry name" value="Aminotran_5"/>
    <property type="match status" value="2"/>
</dbReference>
<sequence length="820" mass="92059">MESSASPSKEEFLGEFGNCYGYPDGPKSIDEIRATEFKRLQGKVYLDHAGATLYSEKQMEEVTKDLLSNVYGNPHSQNDSSTATSDLISEARQQVLRYFKASPKDYKCIFTSGATGALKLVGEFFPWSEESHFMYTLENHNSVLGIREYALNKGATVFSVDAENNERQYDKTQCCQSSYIKFVKHDIQRRNQYVLRQNTQNGGLSGEVYNMFAFPSECNFSGQKFPLDIVNLIKGDTSIIMGGQHKSGSRCMVLVDAAKGCATDPPNLEKYPADFVVFSFYKIFGYPTGLGALLVRNDAAHLLKKTYFSGGTVSASISDIDFIRRRESVEQLFEDGTASFLSIAAIRHGFNIIDSLSIAAISRHTSSLASYTRKKMSELKHENGIDVCAIYGGENRELGPTIAFNLRREDRSWVGYREVEKLASLSGVHLRTGCFCNPGACAKYLSLSHSDLISNYEAGHVCWDDNDVINGKPTGAVRISFGYMSTYEDSEQFMQFLESSFMSKSKKPFENGLVSTVKALQLAGSIQLKSITIYPIKSCSGFNTQRWPLGNVGLKYDREWLLKGPSGEILTQKKVPEMNSICTLVDLKLEKLYVESPKCKEKLEISLLLGTSNIVEEIDVYGYRYQVHSYHADINAWFTRAIDRSCTLVRCTRSQYRFCKSDTTGSPGMCRENRSQLGFANEAQLLLVSEDSVLDLNSRLSSKIQKEKCLNVDAMRFRPNLVISGSKPYSEDNWRSLKIGNAHFTSLGGCNRCEMINLSNISGRVHKLKEPLLTLSSYRRNKGKILFGILLRYEDETGEEEGLMNGERWLHVGQEVYQTN</sequence>
<dbReference type="PROSITE" id="PS51340">
    <property type="entry name" value="MOSC"/>
    <property type="match status" value="1"/>
</dbReference>
<dbReference type="GO" id="GO:0030170">
    <property type="term" value="F:pyridoxal phosphate binding"/>
    <property type="evidence" value="ECO:0007669"/>
    <property type="project" value="UniProtKB-UniRule"/>
</dbReference>
<protein>
    <recommendedName>
        <fullName evidence="4">Molybdenum cofactor sulfurase</fullName>
        <shortName evidence="4">MCS</shortName>
        <shortName evidence="4">MOS</shortName>
        <shortName evidence="4">MoCo sulfurase</shortName>
        <ecNumber evidence="4">2.8.1.9</ecNumber>
    </recommendedName>
    <alternativeName>
        <fullName evidence="4">Molybdenum cofactor sulfurtransferase</fullName>
    </alternativeName>
</protein>
<dbReference type="InterPro" id="IPR015424">
    <property type="entry name" value="PyrdxlP-dep_Trfase"/>
</dbReference>
<comment type="similarity">
    <text evidence="4">Belongs to the class-V pyridoxal-phosphate-dependent aminotransferase family. MOCOS subfamily.</text>
</comment>
<feature type="domain" description="MOSC" evidence="5">
    <location>
        <begin position="646"/>
        <end position="819"/>
    </location>
</feature>
<dbReference type="InterPro" id="IPR005302">
    <property type="entry name" value="MoCF_Sase_C"/>
</dbReference>
<comment type="catalytic activity">
    <reaction evidence="4">
        <text>Mo-molybdopterin + L-cysteine + AH2 = thio-Mo-molybdopterin + L-alanine + A + H2O</text>
        <dbReference type="Rhea" id="RHEA:42636"/>
        <dbReference type="ChEBI" id="CHEBI:13193"/>
        <dbReference type="ChEBI" id="CHEBI:15377"/>
        <dbReference type="ChEBI" id="CHEBI:17499"/>
        <dbReference type="ChEBI" id="CHEBI:35235"/>
        <dbReference type="ChEBI" id="CHEBI:57972"/>
        <dbReference type="ChEBI" id="CHEBI:71302"/>
        <dbReference type="ChEBI" id="CHEBI:82685"/>
        <dbReference type="EC" id="2.8.1.9"/>
    </reaction>
</comment>
<evidence type="ECO:0000259" key="5">
    <source>
        <dbReference type="PROSITE" id="PS51340"/>
    </source>
</evidence>
<accession>A0A9Q0HZ61</accession>
<dbReference type="GO" id="GO:0008265">
    <property type="term" value="F:molybdenum cofactor sulfurtransferase activity"/>
    <property type="evidence" value="ECO:0007669"/>
    <property type="project" value="UniProtKB-UniRule"/>
</dbReference>
<comment type="caution">
    <text evidence="6">The sequence shown here is derived from an EMBL/GenBank/DDBJ whole genome shotgun (WGS) entry which is preliminary data.</text>
</comment>
<dbReference type="EC" id="2.8.1.9" evidence="4"/>
<feature type="active site" evidence="4">
    <location>
        <position position="436"/>
    </location>
</feature>
<dbReference type="SUPFAM" id="SSF53383">
    <property type="entry name" value="PLP-dependent transferases"/>
    <property type="match status" value="1"/>
</dbReference>
<dbReference type="GO" id="GO:0030151">
    <property type="term" value="F:molybdenum ion binding"/>
    <property type="evidence" value="ECO:0007669"/>
    <property type="project" value="UniProtKB-UniRule"/>
</dbReference>
<dbReference type="PANTHER" id="PTHR14237:SF80">
    <property type="entry name" value="MOLYBDENUM COFACTOR SULFURASE"/>
    <property type="match status" value="1"/>
</dbReference>
<keyword evidence="2 4" id="KW-0663">Pyridoxal phosphate</keyword>
<dbReference type="PANTHER" id="PTHR14237">
    <property type="entry name" value="MOLYBDOPTERIN COFACTOR SULFURASE MOSC"/>
    <property type="match status" value="1"/>
</dbReference>
<dbReference type="GO" id="GO:0032787">
    <property type="term" value="P:monocarboxylic acid metabolic process"/>
    <property type="evidence" value="ECO:0007669"/>
    <property type="project" value="UniProtKB-ARBA"/>
</dbReference>
<dbReference type="Gene3D" id="3.40.640.10">
    <property type="entry name" value="Type I PLP-dependent aspartate aminotransferase-like (Major domain)"/>
    <property type="match status" value="1"/>
</dbReference>
<feature type="modified residue" description="N6-(pyridoxal phosphate)lysine" evidence="4">
    <location>
        <position position="282"/>
    </location>
</feature>
<evidence type="ECO:0000256" key="3">
    <source>
        <dbReference type="ARBA" id="ARBA00023150"/>
    </source>
</evidence>
<dbReference type="Pfam" id="PF03473">
    <property type="entry name" value="MOSC"/>
    <property type="match status" value="1"/>
</dbReference>
<dbReference type="GO" id="GO:0006777">
    <property type="term" value="P:Mo-molybdopterin cofactor biosynthetic process"/>
    <property type="evidence" value="ECO:0007669"/>
    <property type="project" value="UniProtKB-UniRule"/>
</dbReference>
<organism evidence="6 7">
    <name type="scientific">Rhynchospora breviuscula</name>
    <dbReference type="NCBI Taxonomy" id="2022672"/>
    <lineage>
        <taxon>Eukaryota</taxon>
        <taxon>Viridiplantae</taxon>
        <taxon>Streptophyta</taxon>
        <taxon>Embryophyta</taxon>
        <taxon>Tracheophyta</taxon>
        <taxon>Spermatophyta</taxon>
        <taxon>Magnoliopsida</taxon>
        <taxon>Liliopsida</taxon>
        <taxon>Poales</taxon>
        <taxon>Cyperaceae</taxon>
        <taxon>Cyperoideae</taxon>
        <taxon>Rhynchosporeae</taxon>
        <taxon>Rhynchospora</taxon>
    </lineage>
</organism>
<dbReference type="Pfam" id="PF03476">
    <property type="entry name" value="MOSC_N"/>
    <property type="match status" value="1"/>
</dbReference>
<dbReference type="AlphaFoldDB" id="A0A9Q0HZ61"/>
<dbReference type="SUPFAM" id="SSF141673">
    <property type="entry name" value="MOSC N-terminal domain-like"/>
    <property type="match status" value="1"/>
</dbReference>
<dbReference type="OrthoDB" id="10264306at2759"/>
<dbReference type="InterPro" id="IPR028886">
    <property type="entry name" value="MoCo_sulfurase"/>
</dbReference>
<evidence type="ECO:0000256" key="2">
    <source>
        <dbReference type="ARBA" id="ARBA00022898"/>
    </source>
</evidence>
<dbReference type="Proteomes" id="UP001151287">
    <property type="component" value="Unassembled WGS sequence"/>
</dbReference>
<comment type="function">
    <text evidence="4">Sulfurates the molybdenum cofactor. Sulfation of molybdenum is essential for xanthine dehydrogenase (XDH) and aldehyde oxidase (ADO) enzymes in which molybdenum cofactor is liganded by 1 oxygen and 1 sulfur atom in active form.</text>
</comment>
<evidence type="ECO:0000256" key="4">
    <source>
        <dbReference type="HAMAP-Rule" id="MF_03050"/>
    </source>
</evidence>
<proteinExistence type="inferred from homology"/>
<dbReference type="SUPFAM" id="SSF50800">
    <property type="entry name" value="PK beta-barrel domain-like"/>
    <property type="match status" value="1"/>
</dbReference>
<evidence type="ECO:0000313" key="6">
    <source>
        <dbReference type="EMBL" id="KAJ1703856.1"/>
    </source>
</evidence>
<evidence type="ECO:0000256" key="1">
    <source>
        <dbReference type="ARBA" id="ARBA00022679"/>
    </source>
</evidence>
<keyword evidence="7" id="KW-1185">Reference proteome</keyword>
<dbReference type="HAMAP" id="MF_03050">
    <property type="entry name" value="MOCOS"/>
    <property type="match status" value="1"/>
</dbReference>
<comment type="cofactor">
    <cofactor evidence="4">
        <name>pyridoxal 5'-phosphate</name>
        <dbReference type="ChEBI" id="CHEBI:597326"/>
    </cofactor>
</comment>
<dbReference type="GO" id="GO:0016829">
    <property type="term" value="F:lyase activity"/>
    <property type="evidence" value="ECO:0007669"/>
    <property type="project" value="UniProtKB-UniRule"/>
</dbReference>
<dbReference type="EMBL" id="JAMQYH010000001">
    <property type="protein sequence ID" value="KAJ1703856.1"/>
    <property type="molecule type" value="Genomic_DNA"/>
</dbReference>
<dbReference type="InterPro" id="IPR000192">
    <property type="entry name" value="Aminotrans_V_dom"/>
</dbReference>
<gene>
    <name evidence="6" type="ORF">LUZ63_003635</name>
</gene>
<name>A0A9Q0HZ61_9POAL</name>
<dbReference type="InterPro" id="IPR005303">
    <property type="entry name" value="MOCOS_middle"/>
</dbReference>
<dbReference type="InterPro" id="IPR011037">
    <property type="entry name" value="Pyrv_Knase-like_insert_dom_sf"/>
</dbReference>